<dbReference type="GO" id="GO:0005737">
    <property type="term" value="C:cytoplasm"/>
    <property type="evidence" value="ECO:0007669"/>
    <property type="project" value="TreeGrafter"/>
</dbReference>
<keyword evidence="2 6" id="KW-0012">Acyltransferase</keyword>
<dbReference type="EMBL" id="BAAAHD010000033">
    <property type="protein sequence ID" value="GAA0573243.1"/>
    <property type="molecule type" value="Genomic_DNA"/>
</dbReference>
<dbReference type="InterPro" id="IPR051531">
    <property type="entry name" value="N-acetyltransferase"/>
</dbReference>
<organism evidence="6 7">
    <name type="scientific">Actinomadura livida</name>
    <dbReference type="NCBI Taxonomy" id="79909"/>
    <lineage>
        <taxon>Bacteria</taxon>
        <taxon>Bacillati</taxon>
        <taxon>Actinomycetota</taxon>
        <taxon>Actinomycetes</taxon>
        <taxon>Streptosporangiales</taxon>
        <taxon>Thermomonosporaceae</taxon>
        <taxon>Actinomadura</taxon>
    </lineage>
</organism>
<keyword evidence="8" id="KW-1185">Reference proteome</keyword>
<evidence type="ECO:0000256" key="2">
    <source>
        <dbReference type="ARBA" id="ARBA00023315"/>
    </source>
</evidence>
<keyword evidence="1 6" id="KW-0808">Transferase</keyword>
<evidence type="ECO:0000256" key="3">
    <source>
        <dbReference type="ARBA" id="ARBA00038502"/>
    </source>
</evidence>
<accession>A0A7W7I9T4</accession>
<dbReference type="RefSeq" id="WP_184880932.1">
    <property type="nucleotide sequence ID" value="NZ_BAAAHD010000033.1"/>
</dbReference>
<dbReference type="Pfam" id="PF13302">
    <property type="entry name" value="Acetyltransf_3"/>
    <property type="match status" value="1"/>
</dbReference>
<dbReference type="EC" id="2.3.1.267" evidence="6"/>
<dbReference type="Proteomes" id="UP001501427">
    <property type="component" value="Unassembled WGS sequence"/>
</dbReference>
<comment type="caution">
    <text evidence="6">The sequence shown here is derived from an EMBL/GenBank/DDBJ whole genome shotgun (WGS) entry which is preliminary data.</text>
</comment>
<reference evidence="6 7" key="2">
    <citation type="submission" date="2020-08" db="EMBL/GenBank/DDBJ databases">
        <title>Sequencing the genomes of 1000 actinobacteria strains.</title>
        <authorList>
            <person name="Klenk H.-P."/>
        </authorList>
    </citation>
    <scope>NUCLEOTIDE SEQUENCE [LARGE SCALE GENOMIC DNA]</scope>
    <source>
        <strain evidence="6 7">DSM 44772</strain>
    </source>
</reference>
<reference evidence="5 8" key="1">
    <citation type="journal article" date="2019" name="Int. J. Syst. Evol. Microbiol.">
        <title>The Global Catalogue of Microorganisms (GCM) 10K type strain sequencing project: providing services to taxonomists for standard genome sequencing and annotation.</title>
        <authorList>
            <consortium name="The Broad Institute Genomics Platform"/>
            <consortium name="The Broad Institute Genome Sequencing Center for Infectious Disease"/>
            <person name="Wu L."/>
            <person name="Ma J."/>
        </authorList>
    </citation>
    <scope>NUCLEOTIDE SEQUENCE [LARGE SCALE GENOMIC DNA]</scope>
    <source>
        <strain evidence="5 8">JCM 10667</strain>
    </source>
</reference>
<dbReference type="PROSITE" id="PS51186">
    <property type="entry name" value="GNAT"/>
    <property type="match status" value="1"/>
</dbReference>
<evidence type="ECO:0000313" key="7">
    <source>
        <dbReference type="Proteomes" id="UP000549343"/>
    </source>
</evidence>
<dbReference type="PANTHER" id="PTHR43792:SF8">
    <property type="entry name" value="[RIBOSOMAL PROTEIN US5]-ALANINE N-ACETYLTRANSFERASE"/>
    <property type="match status" value="1"/>
</dbReference>
<dbReference type="AlphaFoldDB" id="A0A7W7I9T4"/>
<dbReference type="GO" id="GO:0008999">
    <property type="term" value="F:protein-N-terminal-alanine acetyltransferase activity"/>
    <property type="evidence" value="ECO:0007669"/>
    <property type="project" value="UniProtKB-EC"/>
</dbReference>
<evidence type="ECO:0000313" key="5">
    <source>
        <dbReference type="EMBL" id="GAA0573243.1"/>
    </source>
</evidence>
<dbReference type="InterPro" id="IPR000182">
    <property type="entry name" value="GNAT_dom"/>
</dbReference>
<gene>
    <name evidence="6" type="ORF">F4557_001486</name>
    <name evidence="5" type="ORF">GCM10009546_39940</name>
</gene>
<proteinExistence type="inferred from homology"/>
<evidence type="ECO:0000313" key="6">
    <source>
        <dbReference type="EMBL" id="MBB4773068.1"/>
    </source>
</evidence>
<dbReference type="InterPro" id="IPR016181">
    <property type="entry name" value="Acyl_CoA_acyltransferase"/>
</dbReference>
<evidence type="ECO:0000256" key="1">
    <source>
        <dbReference type="ARBA" id="ARBA00022679"/>
    </source>
</evidence>
<protein>
    <submittedName>
        <fullName evidence="5">GNAT family protein</fullName>
    </submittedName>
    <submittedName>
        <fullName evidence="6">Ribosomal-protein-alanine N-acetyltransferase</fullName>
        <ecNumber evidence="6">2.3.1.267</ecNumber>
    </submittedName>
</protein>
<comment type="similarity">
    <text evidence="3">Belongs to the acetyltransferase family. RimJ subfamily.</text>
</comment>
<reference evidence="5" key="3">
    <citation type="submission" date="2023-12" db="EMBL/GenBank/DDBJ databases">
        <authorList>
            <person name="Sun Q."/>
            <person name="Inoue M."/>
        </authorList>
    </citation>
    <scope>NUCLEOTIDE SEQUENCE</scope>
    <source>
        <strain evidence="5">JCM 10667</strain>
    </source>
</reference>
<evidence type="ECO:0000313" key="8">
    <source>
        <dbReference type="Proteomes" id="UP001501427"/>
    </source>
</evidence>
<dbReference type="Gene3D" id="3.40.630.30">
    <property type="match status" value="1"/>
</dbReference>
<sequence length="174" mass="19460">MSVTLRVGTRVAVRRVEAEDRERFVELAEMSYGFHRPWVNLPVSAKEFDAYLARFDQVAAVGMVVCLREGGDIAGIVNINGIVRGPYQRGVLGYAAFLPHVGRGYLTEGVGLAVRYAFEQLELHRVEADIQPGNAASIGLVERLGFRREGFSPDFIKIDGVWRDHERWALSKRG</sequence>
<name>A0A7W7I9T4_9ACTN</name>
<dbReference type="Proteomes" id="UP000549343">
    <property type="component" value="Unassembled WGS sequence"/>
</dbReference>
<dbReference type="SUPFAM" id="SSF55729">
    <property type="entry name" value="Acyl-CoA N-acyltransferases (Nat)"/>
    <property type="match status" value="1"/>
</dbReference>
<dbReference type="EMBL" id="JACHMV010000001">
    <property type="protein sequence ID" value="MBB4773068.1"/>
    <property type="molecule type" value="Genomic_DNA"/>
</dbReference>
<feature type="domain" description="N-acetyltransferase" evidence="4">
    <location>
        <begin position="11"/>
        <end position="168"/>
    </location>
</feature>
<evidence type="ECO:0000259" key="4">
    <source>
        <dbReference type="PROSITE" id="PS51186"/>
    </source>
</evidence>
<dbReference type="PANTHER" id="PTHR43792">
    <property type="entry name" value="GNAT FAMILY, PUTATIVE (AFU_ORTHOLOGUE AFUA_3G00765)-RELATED-RELATED"/>
    <property type="match status" value="1"/>
</dbReference>